<reference evidence="1" key="1">
    <citation type="submission" date="2019-03" db="EMBL/GenBank/DDBJ databases">
        <title>Candidatus Syntrophosphaera thermopropionivorans: a novel player in syntrophic propionate oxidation during anaerobic digestion.</title>
        <authorList>
            <person name="Dyksma S."/>
        </authorList>
    </citation>
    <scope>NUCLEOTIDE SEQUENCE</scope>
    <source>
        <strain evidence="1">W5</strain>
    </source>
</reference>
<protein>
    <submittedName>
        <fullName evidence="1">T9SS type A sorting domain-containing protein</fullName>
    </submittedName>
</protein>
<evidence type="ECO:0000313" key="1">
    <source>
        <dbReference type="EMBL" id="TDF72525.1"/>
    </source>
</evidence>
<evidence type="ECO:0000313" key="2">
    <source>
        <dbReference type="Proteomes" id="UP000294588"/>
    </source>
</evidence>
<gene>
    <name evidence="1" type="ORF">E0946_06555</name>
</gene>
<accession>A0AC61QHT4</accession>
<dbReference type="EMBL" id="SMOG01000028">
    <property type="protein sequence ID" value="TDF72525.1"/>
    <property type="molecule type" value="Genomic_DNA"/>
</dbReference>
<proteinExistence type="predicted"/>
<keyword evidence="2" id="KW-1185">Reference proteome</keyword>
<organism evidence="1 2">
    <name type="scientific">Candidatus Syntrophosphaera thermopropionivorans</name>
    <dbReference type="NCBI Taxonomy" id="2593015"/>
    <lineage>
        <taxon>Bacteria</taxon>
        <taxon>Pseudomonadati</taxon>
        <taxon>Candidatus Cloacimonadota</taxon>
        <taxon>Candidatus Cloacimonadia</taxon>
        <taxon>Candidatus Cloacimonadales</taxon>
        <taxon>Candidatus Cloacimonadaceae</taxon>
        <taxon>Candidatus Syntrophosphaera</taxon>
    </lineage>
</organism>
<comment type="caution">
    <text evidence="1">The sequence shown here is derived from an EMBL/GenBank/DDBJ whole genome shotgun (WGS) entry which is preliminary data.</text>
</comment>
<name>A0AC61QHT4_9BACT</name>
<dbReference type="Proteomes" id="UP000294588">
    <property type="component" value="Unassembled WGS sequence"/>
</dbReference>
<sequence>MKRFLLIMLSFSLFLGLNAIVTEVGSFRGFFYGSEPACEYDNWTSHIAEGILTNTNVYAPWEVQNNNFGNYIQPTDTMLNQWEEVVVDFLNLNLDSAQAKINQYGFPYEIVQFQDLDSGRNLFFLREALNNIYYDSNQTPSTEDDEIGSFDYGWGLFVYDPYASRSVIITVPHPCDDYPAPVFGLEVFYQLDARFFLISGAGREVLMSNPNNVDTSLSDPSRNANHPFNVFYQKGADQIRNLTGKREFSLQIHTYDWNKYPGKSNIMFSAGKYRLYPALPLRDNSLFHHDLIHKTPYLVHPANSIGNNTAVSIQNYYSVYYAENEPVVYHYGNQLITIPLNEDLPGYPLNRQMLYSENPNMYDVYSSFLHVEMDELPAQYNQNTTNWRWFYGYDADTNTWNIEQCYTRFIQYYRPWLNALTEVIDSMLILNDGIGPTNPSNLQVTALSSNNLTFTWNRSYSYDFDSYIIELHYENNGENVNCVYNRDTIPNLAWQNLHSLSLELPLSNKIYYLKMQARDKNLNYSLFTEEIEIWHYFPGFAYFNGTPLDSAVNLIFTSTFSSIQGFNIYRKENEGPSLQIASWTDNPALQPNQSQLYFYLDTGLANNHIYRYKISVVYNNGFEQFHWKTLITSPYRTYDFNLYNQNSGMHNVLSIGINPLAKDNEDYYDEVCTYLNGSLILISISPDSLVFFSKDVRTDYDLDSLNKCWLLRYRCSSPGQSLFLFPPSDLINLGYDLLLYDVNKGLWADLRLGPYCWVNSDTQWHNFELYWGKSLPQVQFHDEFQSLSDLFVFQTGTINLHYRVINRHRVQSVNLYFVSFQDTILIQEGLPPEITDWQVQNPPLLKSAQLMVRLYLTDGSTLNFYSQRRFNVIPQNIQYHLPAGYSFLSFPVSNFNHLAWEVLGESSLTWILNSFQQWEITTQLNRNQGFLVYHPEPYDFSIPAELPAYTVTLNISPGWNLLPNPYYHQFEIKDLYFYHSYIFKNYNDLVGEELIYPFVYLYDSNGFTLSKIVPPARAFFFYYGGKQPLQIVFNPKYYDGPPVLWQDRWNAIISISDGIHTRDNIQIGSSDDSTPDYDFLYDLLKAPAFPKTPYKISLINPDDRYVVPYQSDYKGLYPDYDPVDKLWNYQIELNTLTPLCFNFYTSMPEDYAAELCFEQRIFPLIKGQELWITPSTTGILTGWFKIKSYVQGTSNSEIVPLISIYPNPFHQELKIEVKNPSLTNAKISIYNLRGQKIWEKKIDKSSPNPIIWNGKDYNNKSLPAGIYLLKIYVNKENTYLYKLIRY</sequence>